<proteinExistence type="predicted"/>
<sequence>MTITEADMLEMIRSIAEIKQPASKINRCSAPVSVVLQQERHQELPGSDKCKAPDGKTWKKRDY</sequence>
<evidence type="ECO:0000256" key="1">
    <source>
        <dbReference type="SAM" id="MobiDB-lite"/>
    </source>
</evidence>
<organism evidence="2 3">
    <name type="scientific">Escherichia coli</name>
    <dbReference type="NCBI Taxonomy" id="562"/>
    <lineage>
        <taxon>Bacteria</taxon>
        <taxon>Pseudomonadati</taxon>
        <taxon>Pseudomonadota</taxon>
        <taxon>Gammaproteobacteria</taxon>
        <taxon>Enterobacterales</taxon>
        <taxon>Enterobacteriaceae</taxon>
        <taxon>Escherichia</taxon>
    </lineage>
</organism>
<dbReference type="EMBL" id="CP057293">
    <property type="protein sequence ID" value="QMF66462.1"/>
    <property type="molecule type" value="Genomic_DNA"/>
</dbReference>
<dbReference type="AlphaFoldDB" id="A0A7H9SBI2"/>
<protein>
    <submittedName>
        <fullName evidence="2">Uncharacterized protein</fullName>
    </submittedName>
</protein>
<name>A0A7H9SBI2_ECOLX</name>
<gene>
    <name evidence="2" type="ORF">HVY77_05150</name>
</gene>
<evidence type="ECO:0000313" key="3">
    <source>
        <dbReference type="Proteomes" id="UP000512322"/>
    </source>
</evidence>
<feature type="region of interest" description="Disordered" evidence="1">
    <location>
        <begin position="40"/>
        <end position="63"/>
    </location>
</feature>
<evidence type="ECO:0000313" key="2">
    <source>
        <dbReference type="EMBL" id="QMF66462.1"/>
    </source>
</evidence>
<reference evidence="2 3" key="1">
    <citation type="submission" date="2020-06" db="EMBL/GenBank/DDBJ databases">
        <title>REHAB project genomes.</title>
        <authorList>
            <person name="Shaw L.P."/>
        </authorList>
    </citation>
    <scope>NUCLEOTIDE SEQUENCE [LARGE SCALE GENOMIC DNA]</scope>
    <source>
        <strain evidence="2 3">RHB30-C10</strain>
    </source>
</reference>
<accession>A0A7H9SBI2</accession>
<dbReference type="Proteomes" id="UP000512322">
    <property type="component" value="Chromosome"/>
</dbReference>
<dbReference type="RefSeq" id="WP_096129194.1">
    <property type="nucleotide sequence ID" value="NZ_BLCD01000360.1"/>
</dbReference>